<feature type="transmembrane region" description="Helical" evidence="1">
    <location>
        <begin position="317"/>
        <end position="338"/>
    </location>
</feature>
<dbReference type="PANTHER" id="PTHR31061:SF28">
    <property type="entry name" value="HEPARAN-ALPHA-GLUCOSAMINIDE N-ACETYLTRANSFERASE-LIKE"/>
    <property type="match status" value="1"/>
</dbReference>
<keyword evidence="1" id="KW-1133">Transmembrane helix</keyword>
<dbReference type="InterPro" id="IPR012429">
    <property type="entry name" value="HGSNAT_cat"/>
</dbReference>
<keyword evidence="4" id="KW-1185">Reference proteome</keyword>
<feature type="transmembrane region" description="Helical" evidence="1">
    <location>
        <begin position="68"/>
        <end position="86"/>
    </location>
</feature>
<evidence type="ECO:0000256" key="1">
    <source>
        <dbReference type="SAM" id="Phobius"/>
    </source>
</evidence>
<feature type="transmembrane region" description="Helical" evidence="1">
    <location>
        <begin position="137"/>
        <end position="155"/>
    </location>
</feature>
<dbReference type="PANTHER" id="PTHR31061">
    <property type="entry name" value="LD22376P"/>
    <property type="match status" value="1"/>
</dbReference>
<evidence type="ECO:0000259" key="2">
    <source>
        <dbReference type="Pfam" id="PF07786"/>
    </source>
</evidence>
<comment type="caution">
    <text evidence="3">The sequence shown here is derived from an EMBL/GenBank/DDBJ whole genome shotgun (WGS) entry which is preliminary data.</text>
</comment>
<feature type="transmembrane region" description="Helical" evidence="1">
    <location>
        <begin position="175"/>
        <end position="195"/>
    </location>
</feature>
<feature type="transmembrane region" description="Helical" evidence="1">
    <location>
        <begin position="98"/>
        <end position="117"/>
    </location>
</feature>
<feature type="transmembrane region" description="Helical" evidence="1">
    <location>
        <begin position="286"/>
        <end position="305"/>
    </location>
</feature>
<protein>
    <recommendedName>
        <fullName evidence="2">Heparan-alpha-glucosaminide N-acetyltransferase catalytic domain-containing protein</fullName>
    </recommendedName>
</protein>
<accession>A0AAP0G4Q9</accession>
<organism evidence="3 4">
    <name type="scientific">Platanthera zijinensis</name>
    <dbReference type="NCBI Taxonomy" id="2320716"/>
    <lineage>
        <taxon>Eukaryota</taxon>
        <taxon>Viridiplantae</taxon>
        <taxon>Streptophyta</taxon>
        <taxon>Embryophyta</taxon>
        <taxon>Tracheophyta</taxon>
        <taxon>Spermatophyta</taxon>
        <taxon>Magnoliopsida</taxon>
        <taxon>Liliopsida</taxon>
        <taxon>Asparagales</taxon>
        <taxon>Orchidaceae</taxon>
        <taxon>Orchidoideae</taxon>
        <taxon>Orchideae</taxon>
        <taxon>Orchidinae</taxon>
        <taxon>Platanthera</taxon>
    </lineage>
</organism>
<name>A0AAP0G4Q9_9ASPA</name>
<sequence>MADYVALSGNREEDAEAVTERKARRPRIASLDVFRGLTIALMIFVDYAGSLVPFVAHSPWHGIQLADVVTPFFLFIVGISASLVYKETSNRIQTTQKAMLRAVKLFLLGILLQGGYFHGVNSLSYGINIEKIRWFGILQRIAVGYIVAALCEIWLSNMPKRNAVRVDGFLRNYFLHWVILVSLSGIYLGLLYGLYVPDWQFQVEDATLTNIYSNSTYITNKVKCGVRGDLGPACNSAGMIDRYVVGIEHLYKKSAYRNLKTCQNSKARNFSDNSASWCQAPFDPEGLLGSLMAVVNCILGLQYGHVLVQLEDHKDRLIIWLQFSVSFISFGLFLHLIGDPLNKQLYTISYVFLTTGLAGLTFCALYYLVDVAIYRCLTFPLEWTGRHSLSIFILVASNIVVIIAQGFYWRDPKTNLVHWVISLFVPQ</sequence>
<feature type="domain" description="Heparan-alpha-glucosaminide N-acetyltransferase catalytic" evidence="2">
    <location>
        <begin position="27"/>
        <end position="151"/>
    </location>
</feature>
<gene>
    <name evidence="3" type="ORF">KSP39_PZI012586</name>
</gene>
<evidence type="ECO:0000313" key="3">
    <source>
        <dbReference type="EMBL" id="KAK8936944.1"/>
    </source>
</evidence>
<dbReference type="Pfam" id="PF07786">
    <property type="entry name" value="HGSNAT_cat"/>
    <property type="match status" value="1"/>
</dbReference>
<evidence type="ECO:0000313" key="4">
    <source>
        <dbReference type="Proteomes" id="UP001418222"/>
    </source>
</evidence>
<feature type="transmembrane region" description="Helical" evidence="1">
    <location>
        <begin position="350"/>
        <end position="369"/>
    </location>
</feature>
<keyword evidence="1" id="KW-0472">Membrane</keyword>
<proteinExistence type="predicted"/>
<feature type="transmembrane region" description="Helical" evidence="1">
    <location>
        <begin position="33"/>
        <end position="56"/>
    </location>
</feature>
<dbReference type="EMBL" id="JBBWWQ010000010">
    <property type="protein sequence ID" value="KAK8936944.1"/>
    <property type="molecule type" value="Genomic_DNA"/>
</dbReference>
<keyword evidence="1" id="KW-0812">Transmembrane</keyword>
<feature type="transmembrane region" description="Helical" evidence="1">
    <location>
        <begin position="389"/>
        <end position="409"/>
    </location>
</feature>
<dbReference type="Proteomes" id="UP001418222">
    <property type="component" value="Unassembled WGS sequence"/>
</dbReference>
<dbReference type="AlphaFoldDB" id="A0AAP0G4Q9"/>
<reference evidence="3 4" key="1">
    <citation type="journal article" date="2022" name="Nat. Plants">
        <title>Genomes of leafy and leafless Platanthera orchids illuminate the evolution of mycoheterotrophy.</title>
        <authorList>
            <person name="Li M.H."/>
            <person name="Liu K.W."/>
            <person name="Li Z."/>
            <person name="Lu H.C."/>
            <person name="Ye Q.L."/>
            <person name="Zhang D."/>
            <person name="Wang J.Y."/>
            <person name="Li Y.F."/>
            <person name="Zhong Z.M."/>
            <person name="Liu X."/>
            <person name="Yu X."/>
            <person name="Liu D.K."/>
            <person name="Tu X.D."/>
            <person name="Liu B."/>
            <person name="Hao Y."/>
            <person name="Liao X.Y."/>
            <person name="Jiang Y.T."/>
            <person name="Sun W.H."/>
            <person name="Chen J."/>
            <person name="Chen Y.Q."/>
            <person name="Ai Y."/>
            <person name="Zhai J.W."/>
            <person name="Wu S.S."/>
            <person name="Zhou Z."/>
            <person name="Hsiao Y.Y."/>
            <person name="Wu W.L."/>
            <person name="Chen Y.Y."/>
            <person name="Lin Y.F."/>
            <person name="Hsu J.L."/>
            <person name="Li C.Y."/>
            <person name="Wang Z.W."/>
            <person name="Zhao X."/>
            <person name="Zhong W.Y."/>
            <person name="Ma X.K."/>
            <person name="Ma L."/>
            <person name="Huang J."/>
            <person name="Chen G.Z."/>
            <person name="Huang M.Z."/>
            <person name="Huang L."/>
            <person name="Peng D.H."/>
            <person name="Luo Y.B."/>
            <person name="Zou S.Q."/>
            <person name="Chen S.P."/>
            <person name="Lan S."/>
            <person name="Tsai W.C."/>
            <person name="Van de Peer Y."/>
            <person name="Liu Z.J."/>
        </authorList>
    </citation>
    <scope>NUCLEOTIDE SEQUENCE [LARGE SCALE GENOMIC DNA]</scope>
    <source>
        <tissue evidence="3">Leaf</tissue>
    </source>
</reference>